<proteinExistence type="inferred from homology"/>
<dbReference type="EMBL" id="GL385671">
    <property type="protein sequence ID" value="EJT68076.1"/>
    <property type="molecule type" value="Genomic_DNA"/>
</dbReference>
<gene>
    <name evidence="3" type="primary">20354803</name>
    <name evidence="2" type="ORF">GGTG_14345</name>
</gene>
<dbReference type="PANTHER" id="PTHR12832">
    <property type="entry name" value="TESTIS-SPECIFIC PROTEIN PBS13 T-COMPLEX 11"/>
    <property type="match status" value="1"/>
</dbReference>
<dbReference type="Pfam" id="PF05794">
    <property type="entry name" value="Tcp11"/>
    <property type="match status" value="1"/>
</dbReference>
<dbReference type="PANTHER" id="PTHR12832:SF11">
    <property type="entry name" value="LD23868P"/>
    <property type="match status" value="1"/>
</dbReference>
<reference evidence="4" key="1">
    <citation type="submission" date="2010-07" db="EMBL/GenBank/DDBJ databases">
        <title>The genome sequence of Gaeumannomyces graminis var. tritici strain R3-111a-1.</title>
        <authorList>
            <consortium name="The Broad Institute Genome Sequencing Platform"/>
            <person name="Ma L.-J."/>
            <person name="Dead R."/>
            <person name="Young S."/>
            <person name="Zeng Q."/>
            <person name="Koehrsen M."/>
            <person name="Alvarado L."/>
            <person name="Berlin A."/>
            <person name="Chapman S.B."/>
            <person name="Chen Z."/>
            <person name="Freedman E."/>
            <person name="Gellesch M."/>
            <person name="Goldberg J."/>
            <person name="Griggs A."/>
            <person name="Gujja S."/>
            <person name="Heilman E.R."/>
            <person name="Heiman D."/>
            <person name="Hepburn T."/>
            <person name="Howarth C."/>
            <person name="Jen D."/>
            <person name="Larson L."/>
            <person name="Mehta T."/>
            <person name="Neiman D."/>
            <person name="Pearson M."/>
            <person name="Roberts A."/>
            <person name="Saif S."/>
            <person name="Shea T."/>
            <person name="Shenoy N."/>
            <person name="Sisk P."/>
            <person name="Stolte C."/>
            <person name="Sykes S."/>
            <person name="Walk T."/>
            <person name="White J."/>
            <person name="Yandava C."/>
            <person name="Haas B."/>
            <person name="Nusbaum C."/>
            <person name="Birren B."/>
        </authorList>
    </citation>
    <scope>NUCLEOTIDE SEQUENCE [LARGE SCALE GENOMIC DNA]</scope>
    <source>
        <strain evidence="4">R3-111a-1</strain>
    </source>
</reference>
<dbReference type="GeneID" id="20354803"/>
<evidence type="ECO:0000313" key="4">
    <source>
        <dbReference type="Proteomes" id="UP000006039"/>
    </source>
</evidence>
<evidence type="ECO:0000313" key="3">
    <source>
        <dbReference type="EnsemblFungi" id="EJT68076"/>
    </source>
</evidence>
<organism evidence="2">
    <name type="scientific">Gaeumannomyces tritici (strain R3-111a-1)</name>
    <name type="common">Wheat and barley take-all root rot fungus</name>
    <name type="synonym">Gaeumannomyces graminis var. tritici</name>
    <dbReference type="NCBI Taxonomy" id="644352"/>
    <lineage>
        <taxon>Eukaryota</taxon>
        <taxon>Fungi</taxon>
        <taxon>Dikarya</taxon>
        <taxon>Ascomycota</taxon>
        <taxon>Pezizomycotina</taxon>
        <taxon>Sordariomycetes</taxon>
        <taxon>Sordariomycetidae</taxon>
        <taxon>Magnaporthales</taxon>
        <taxon>Magnaporthaceae</taxon>
        <taxon>Gaeumannomyces</taxon>
    </lineage>
</organism>
<dbReference type="InterPro" id="IPR008862">
    <property type="entry name" value="Tcp11"/>
</dbReference>
<dbReference type="RefSeq" id="XP_009230536.1">
    <property type="nucleotide sequence ID" value="XM_009232272.1"/>
</dbReference>
<reference evidence="3" key="4">
    <citation type="journal article" date="2015" name="G3 (Bethesda)">
        <title>Genome sequences of three phytopathogenic species of the Magnaporthaceae family of fungi.</title>
        <authorList>
            <person name="Okagaki L.H."/>
            <person name="Nunes C.C."/>
            <person name="Sailsbery J."/>
            <person name="Clay B."/>
            <person name="Brown D."/>
            <person name="John T."/>
            <person name="Oh Y."/>
            <person name="Young N."/>
            <person name="Fitzgerald M."/>
            <person name="Haas B.J."/>
            <person name="Zeng Q."/>
            <person name="Young S."/>
            <person name="Adiconis X."/>
            <person name="Fan L."/>
            <person name="Levin J.Z."/>
            <person name="Mitchell T.K."/>
            <person name="Okubara P.A."/>
            <person name="Farman M.L."/>
            <person name="Kohn L.M."/>
            <person name="Birren B."/>
            <person name="Ma L.-J."/>
            <person name="Dean R.A."/>
        </authorList>
    </citation>
    <scope>NUCLEOTIDE SEQUENCE</scope>
    <source>
        <strain evidence="3">R3-111a-1</strain>
    </source>
</reference>
<protein>
    <submittedName>
        <fullName evidence="2 3">Uncharacterized protein</fullName>
    </submittedName>
</protein>
<name>J3PL93_GAET3</name>
<evidence type="ECO:0000313" key="2">
    <source>
        <dbReference type="EMBL" id="EJT68076.1"/>
    </source>
</evidence>
<sequence>MADEFWASLTGQLGLFMKDRGRFLEQYGRNLDWCLPQLLKAVKEIIQTMIAAQDCELLSEGMRSLLGVLEAMKLDVANHIIRSLRERIIDDTVNFLQRHFRRKLQVDFDIADAKTWYWNASRQYSAISTTPETRQGLGDMAVFFYGLSAMVLPTSLPKHMHGVPEDTWFRGLPTVQLGLHLYASLVEFGARGGWGVHQIGGVRIPRCPASDYPTGGISARKVANTCAKGSGGN</sequence>
<keyword evidence="4" id="KW-1185">Reference proteome</keyword>
<dbReference type="eggNOG" id="KOG1981">
    <property type="taxonomic scope" value="Eukaryota"/>
</dbReference>
<dbReference type="Proteomes" id="UP000006039">
    <property type="component" value="Unassembled WGS sequence"/>
</dbReference>
<accession>J3PL93</accession>
<dbReference type="EnsemblFungi" id="EJT68076">
    <property type="protein sequence ID" value="EJT68076"/>
    <property type="gene ID" value="GGTG_14345"/>
</dbReference>
<evidence type="ECO:0000256" key="1">
    <source>
        <dbReference type="ARBA" id="ARBA00010954"/>
    </source>
</evidence>
<reference evidence="3" key="5">
    <citation type="submission" date="2018-04" db="UniProtKB">
        <authorList>
            <consortium name="EnsemblFungi"/>
        </authorList>
    </citation>
    <scope>IDENTIFICATION</scope>
    <source>
        <strain evidence="3">R3-111a-1</strain>
    </source>
</reference>
<reference evidence="2" key="2">
    <citation type="submission" date="2010-07" db="EMBL/GenBank/DDBJ databases">
        <authorList>
            <consortium name="The Broad Institute Genome Sequencing Platform"/>
            <consortium name="Broad Institute Genome Sequencing Center for Infectious Disease"/>
            <person name="Ma L.-J."/>
            <person name="Dead R."/>
            <person name="Young S."/>
            <person name="Zeng Q."/>
            <person name="Koehrsen M."/>
            <person name="Alvarado L."/>
            <person name="Berlin A."/>
            <person name="Chapman S.B."/>
            <person name="Chen Z."/>
            <person name="Freedman E."/>
            <person name="Gellesch M."/>
            <person name="Goldberg J."/>
            <person name="Griggs A."/>
            <person name="Gujja S."/>
            <person name="Heilman E.R."/>
            <person name="Heiman D."/>
            <person name="Hepburn T."/>
            <person name="Howarth C."/>
            <person name="Jen D."/>
            <person name="Larson L."/>
            <person name="Mehta T."/>
            <person name="Neiman D."/>
            <person name="Pearson M."/>
            <person name="Roberts A."/>
            <person name="Saif S."/>
            <person name="Shea T."/>
            <person name="Shenoy N."/>
            <person name="Sisk P."/>
            <person name="Stolte C."/>
            <person name="Sykes S."/>
            <person name="Walk T."/>
            <person name="White J."/>
            <person name="Yandava C."/>
            <person name="Haas B."/>
            <person name="Nusbaum C."/>
            <person name="Birren B."/>
        </authorList>
    </citation>
    <scope>NUCLEOTIDE SEQUENCE</scope>
    <source>
        <strain evidence="2">R3-111a-1</strain>
    </source>
</reference>
<dbReference type="GO" id="GO:0010737">
    <property type="term" value="P:protein kinase A signaling"/>
    <property type="evidence" value="ECO:0007669"/>
    <property type="project" value="TreeGrafter"/>
</dbReference>
<comment type="similarity">
    <text evidence="1">Belongs to the TCP11 family.</text>
</comment>
<dbReference type="OrthoDB" id="276323at2759"/>
<dbReference type="HOGENOM" id="CLU_1189974_0_0_1"/>
<dbReference type="VEuPathDB" id="FungiDB:GGTG_14345"/>
<reference evidence="2" key="3">
    <citation type="submission" date="2010-09" db="EMBL/GenBank/DDBJ databases">
        <title>Annotation of Gaeumannomyces graminis var. tritici R3-111a-1.</title>
        <authorList>
            <consortium name="The Broad Institute Genome Sequencing Platform"/>
            <person name="Ma L.-J."/>
            <person name="Dead R."/>
            <person name="Young S.K."/>
            <person name="Zeng Q."/>
            <person name="Gargeya S."/>
            <person name="Fitzgerald M."/>
            <person name="Haas B."/>
            <person name="Abouelleil A."/>
            <person name="Alvarado L."/>
            <person name="Arachchi H.M."/>
            <person name="Berlin A."/>
            <person name="Brown A."/>
            <person name="Chapman S.B."/>
            <person name="Chen Z."/>
            <person name="Dunbar C."/>
            <person name="Freedman E."/>
            <person name="Gearin G."/>
            <person name="Gellesch M."/>
            <person name="Goldberg J."/>
            <person name="Griggs A."/>
            <person name="Gujja S."/>
            <person name="Heiman D."/>
            <person name="Howarth C."/>
            <person name="Larson L."/>
            <person name="Lui A."/>
            <person name="MacDonald P.J.P."/>
            <person name="Mehta T."/>
            <person name="Montmayeur A."/>
            <person name="Murphy C."/>
            <person name="Neiman D."/>
            <person name="Pearson M."/>
            <person name="Priest M."/>
            <person name="Roberts A."/>
            <person name="Saif S."/>
            <person name="Shea T."/>
            <person name="Shenoy N."/>
            <person name="Sisk P."/>
            <person name="Stolte C."/>
            <person name="Sykes S."/>
            <person name="Yandava C."/>
            <person name="Wortman J."/>
            <person name="Nusbaum C."/>
            <person name="Birren B."/>
        </authorList>
    </citation>
    <scope>NUCLEOTIDE SEQUENCE</scope>
    <source>
        <strain evidence="2">R3-111a-1</strain>
    </source>
</reference>
<dbReference type="AlphaFoldDB" id="J3PL93"/>